<organism evidence="4 5">
    <name type="scientific">Rhizobium lemnae</name>
    <dbReference type="NCBI Taxonomy" id="1214924"/>
    <lineage>
        <taxon>Bacteria</taxon>
        <taxon>Pseudomonadati</taxon>
        <taxon>Pseudomonadota</taxon>
        <taxon>Alphaproteobacteria</taxon>
        <taxon>Hyphomicrobiales</taxon>
        <taxon>Rhizobiaceae</taxon>
        <taxon>Rhizobium/Agrobacterium group</taxon>
        <taxon>Rhizobium</taxon>
    </lineage>
</organism>
<dbReference type="PANTHER" id="PTHR10728">
    <property type="entry name" value="CYTOSOLIC PHOSPHOLIPASE A2"/>
    <property type="match status" value="1"/>
</dbReference>
<feature type="transmembrane region" description="Helical" evidence="2">
    <location>
        <begin position="174"/>
        <end position="192"/>
    </location>
</feature>
<feature type="domain" description="PNPLA" evidence="3">
    <location>
        <begin position="20"/>
        <end position="73"/>
    </location>
</feature>
<feature type="transmembrane region" description="Helical" evidence="2">
    <location>
        <begin position="249"/>
        <end position="268"/>
    </location>
</feature>
<evidence type="ECO:0000256" key="2">
    <source>
        <dbReference type="SAM" id="Phobius"/>
    </source>
</evidence>
<keyword evidence="2" id="KW-0812">Transmembrane</keyword>
<evidence type="ECO:0000313" key="4">
    <source>
        <dbReference type="EMBL" id="MFC3968854.1"/>
    </source>
</evidence>
<evidence type="ECO:0000313" key="5">
    <source>
        <dbReference type="Proteomes" id="UP001595697"/>
    </source>
</evidence>
<dbReference type="SUPFAM" id="SSF52151">
    <property type="entry name" value="FabD/lysophospholipase-like"/>
    <property type="match status" value="1"/>
</dbReference>
<dbReference type="EMBL" id="JBHSBD010000051">
    <property type="protein sequence ID" value="MFC3968854.1"/>
    <property type="molecule type" value="Genomic_DNA"/>
</dbReference>
<dbReference type="InterPro" id="IPR016035">
    <property type="entry name" value="Acyl_Trfase/lysoPLipase"/>
</dbReference>
<keyword evidence="5" id="KW-1185">Reference proteome</keyword>
<keyword evidence="2" id="KW-0472">Membrane</keyword>
<reference evidence="5" key="1">
    <citation type="journal article" date="2019" name="Int. J. Syst. Evol. Microbiol.">
        <title>The Global Catalogue of Microorganisms (GCM) 10K type strain sequencing project: providing services to taxonomists for standard genome sequencing and annotation.</title>
        <authorList>
            <consortium name="The Broad Institute Genomics Platform"/>
            <consortium name="The Broad Institute Genome Sequencing Center for Infectious Disease"/>
            <person name="Wu L."/>
            <person name="Ma J."/>
        </authorList>
    </citation>
    <scope>NUCLEOTIDE SEQUENCE [LARGE SCALE GENOMIC DNA]</scope>
    <source>
        <strain evidence="5">TBRC 5781</strain>
    </source>
</reference>
<dbReference type="Pfam" id="PF01734">
    <property type="entry name" value="Patatin"/>
    <property type="match status" value="1"/>
</dbReference>
<sequence length="744" mass="80091">MLGKNVDGLRITAENGLVGLALSGGGQRSAAFCLGVLQGLQSKDFIKHVDYLSTVSGGGYIGSTLTLGLSDNPNAFPFGTPADAKESAIVKHLRDNSRYLVPNGLWSVVTAFVVYARGLVSNALAIVPILLMISALLLALNSNTAELRSTRALFIDWSAVIGSGTLRVSQATLVVILAALALYAVLVSVISYSSKHWRTWGSNVAAVVLTIAFVIIMLDLHAALSAWWFRQSNSAGMGLASEFAKLQTFFVWLSPIVAVVLPYINGIASKATSGDAGGWSEIAKRVASRALLLIVAGLLPAILWIAIVQMTFWGTALCDGMASCSGLASVAHAPRFVQWMLGADETGQIASYSRWWAATSYTILAGALLASWPFLNVNANSLHQLYRDRLGNAFFVRAVVDVADTYHADILKLSAINTENAPYHLINAALNVPGSSFANRRGRNADFFFFSPRYVGSEASGYARTSDMEDAMKSFSLGTATAVSGAAAAPNMGMASVRPLSLTIALLNVRLGYWIRHPRHVAQRKQILKKYPGPVFMLSEAFSRTGIKLTKRDVTKSETGFVFLTDGGHIDNLGVYGLLRRRCKIIFAVDGEADPTMAFTSLVQLERLARIDLNVTIDLPWEKISRFALNWAAEPTFRPHVAIGTVKFPASGPGAANETGVIVYIKSSMSGDECDYIRSYAAAHRTFPHESTGDQVFSEEQFEVYRALGEHIAVGLVTGRDAVVLSEEGDPLEAVKKAVPGIEI</sequence>
<feature type="transmembrane region" description="Helical" evidence="2">
    <location>
        <begin position="204"/>
        <end position="229"/>
    </location>
</feature>
<name>A0ABV8EAC0_9HYPH</name>
<feature type="transmembrane region" description="Helical" evidence="2">
    <location>
        <begin position="122"/>
        <end position="140"/>
    </location>
</feature>
<protein>
    <submittedName>
        <fullName evidence="4">Patatin-like phospholipase family protein</fullName>
    </submittedName>
</protein>
<accession>A0ABV8EAC0</accession>
<feature type="transmembrane region" description="Helical" evidence="2">
    <location>
        <begin position="289"/>
        <end position="307"/>
    </location>
</feature>
<evidence type="ECO:0000256" key="1">
    <source>
        <dbReference type="ARBA" id="ARBA00023098"/>
    </source>
</evidence>
<gene>
    <name evidence="4" type="ORF">ACFOVS_12075</name>
</gene>
<evidence type="ECO:0000259" key="3">
    <source>
        <dbReference type="Pfam" id="PF01734"/>
    </source>
</evidence>
<keyword evidence="1" id="KW-0443">Lipid metabolism</keyword>
<dbReference type="Gene3D" id="3.40.1090.10">
    <property type="entry name" value="Cytosolic phospholipase A2 catalytic domain"/>
    <property type="match status" value="2"/>
</dbReference>
<proteinExistence type="predicted"/>
<dbReference type="RefSeq" id="WP_247262877.1">
    <property type="nucleotide sequence ID" value="NZ_JALJQZ010000087.1"/>
</dbReference>
<dbReference type="PANTHER" id="PTHR10728:SF40">
    <property type="entry name" value="PATATIN FAMILY PROTEIN"/>
    <property type="match status" value="1"/>
</dbReference>
<dbReference type="InterPro" id="IPR002641">
    <property type="entry name" value="PNPLA_dom"/>
</dbReference>
<dbReference type="Proteomes" id="UP001595697">
    <property type="component" value="Unassembled WGS sequence"/>
</dbReference>
<comment type="caution">
    <text evidence="4">The sequence shown here is derived from an EMBL/GenBank/DDBJ whole genome shotgun (WGS) entry which is preliminary data.</text>
</comment>
<keyword evidence="2" id="KW-1133">Transmembrane helix</keyword>